<dbReference type="GO" id="GO:0015074">
    <property type="term" value="P:DNA integration"/>
    <property type="evidence" value="ECO:0007669"/>
    <property type="project" value="InterPro"/>
</dbReference>
<keyword evidence="1" id="KW-0238">DNA-binding</keyword>
<evidence type="ECO:0000256" key="1">
    <source>
        <dbReference type="ARBA" id="ARBA00023125"/>
    </source>
</evidence>
<dbReference type="AlphaFoldDB" id="A0A0H5QMR6"/>
<dbReference type="Gene3D" id="1.10.150.130">
    <property type="match status" value="1"/>
</dbReference>
<keyword evidence="2" id="KW-0233">DNA recombination</keyword>
<protein>
    <recommendedName>
        <fullName evidence="3">Core-binding (CB) domain-containing protein</fullName>
    </recommendedName>
</protein>
<dbReference type="InterPro" id="IPR011010">
    <property type="entry name" value="DNA_brk_join_enz"/>
</dbReference>
<dbReference type="GO" id="GO:0006310">
    <property type="term" value="P:DNA recombination"/>
    <property type="evidence" value="ECO:0007669"/>
    <property type="project" value="UniProtKB-KW"/>
</dbReference>
<geneLocation type="plasmid" evidence="4">
    <name>pRGFK1361</name>
</geneLocation>
<evidence type="ECO:0000313" key="4">
    <source>
        <dbReference type="EMBL" id="CRY97067.1"/>
    </source>
</evidence>
<reference evidence="4" key="1">
    <citation type="submission" date="2015-06" db="EMBL/GenBank/DDBJ databases">
        <authorList>
            <person name="Joergensen T."/>
        </authorList>
    </citation>
    <scope>NUCLEOTIDE SEQUENCE</scope>
    <source>
        <plasmid evidence="4">pRGFK1361</plasmid>
    </source>
</reference>
<dbReference type="PROSITE" id="PS51900">
    <property type="entry name" value="CB"/>
    <property type="match status" value="1"/>
</dbReference>
<dbReference type="Gene3D" id="1.10.443.10">
    <property type="entry name" value="Intergrase catalytic core"/>
    <property type="match status" value="1"/>
</dbReference>
<name>A0A0H5QMR6_9ZZZZ</name>
<dbReference type="EMBL" id="LN853922">
    <property type="protein sequence ID" value="CRY97067.1"/>
    <property type="molecule type" value="Genomic_DNA"/>
</dbReference>
<dbReference type="SUPFAM" id="SSF56349">
    <property type="entry name" value="DNA breaking-rejoining enzymes"/>
    <property type="match status" value="1"/>
</dbReference>
<proteinExistence type="predicted"/>
<organism evidence="4">
    <name type="scientific">uncultured prokaryote</name>
    <dbReference type="NCBI Taxonomy" id="198431"/>
    <lineage>
        <taxon>unclassified sequences</taxon>
        <taxon>environmental samples</taxon>
    </lineage>
</organism>
<evidence type="ECO:0000256" key="2">
    <source>
        <dbReference type="ARBA" id="ARBA00023172"/>
    </source>
</evidence>
<reference evidence="4" key="2">
    <citation type="submission" date="2015-07" db="EMBL/GenBank/DDBJ databases">
        <title>Plasmids, circular viruses and viroids from rat gut.</title>
        <authorList>
            <person name="Jorgensen T.J."/>
            <person name="Hansen M.A."/>
            <person name="Xu Z."/>
            <person name="Tabak M.A."/>
            <person name="Sorensen S.J."/>
            <person name="Hansen L.H."/>
        </authorList>
    </citation>
    <scope>NUCLEOTIDE SEQUENCE</scope>
    <source>
        <plasmid evidence="4">pRGFK1361</plasmid>
    </source>
</reference>
<sequence length="302" mass="35195">MRNKTPGLKQQARNILQSKLSIGESKHFDKQFGDTSNKIYSWGTYRSYHDAVNHFCDYLKENHSDVKNFEDGKQYINEYLQSRMDKGLSPYTVKLDANALGKVYEMSTKDMVQTNSRYRENITRSREEVTRDRHFSVEKNKELVNFCQCTGLRRSELETLKPNQLIYNHDLSRYELSIKGKGGRERIAPIIGSQEQVKMVVERIERTPDDEKVWGKVHSACDVHSYRSEYATRYYESIARPIDELRAIKNTEGTYKVSSEIYACRKDLKGVYYDKKAMLEVSQALGHNRISVIAEHYLRGGE</sequence>
<dbReference type="InterPro" id="IPR044068">
    <property type="entry name" value="CB"/>
</dbReference>
<feature type="domain" description="Core-binding (CB)" evidence="3">
    <location>
        <begin position="30"/>
        <end position="108"/>
    </location>
</feature>
<dbReference type="GO" id="GO:0003677">
    <property type="term" value="F:DNA binding"/>
    <property type="evidence" value="ECO:0007669"/>
    <property type="project" value="UniProtKB-KW"/>
</dbReference>
<evidence type="ECO:0000259" key="3">
    <source>
        <dbReference type="PROSITE" id="PS51900"/>
    </source>
</evidence>
<accession>A0A0H5QMR6</accession>
<dbReference type="InterPro" id="IPR010998">
    <property type="entry name" value="Integrase_recombinase_N"/>
</dbReference>
<dbReference type="InterPro" id="IPR013762">
    <property type="entry name" value="Integrase-like_cat_sf"/>
</dbReference>
<keyword evidence="4" id="KW-0614">Plasmid</keyword>